<evidence type="ECO:0000313" key="2">
    <source>
        <dbReference type="Proteomes" id="UP000192315"/>
    </source>
</evidence>
<sequence>MWKNYIRKKTISKILKAEYGILNEREQMIILRLYRVNKEVVKTSLLNLVPNSYSLDKYLDHLKEYNLINIREEKVIRRTFYISITKKGYAISRQLEYIQELLKMNFDDFNIDPSFSGDNGTVYEINNHNNGKNYAKFVCLPIQAWQIFACFVGQSWNKISTET</sequence>
<gene>
    <name evidence="1" type="ORF">SAMN02745355_0712</name>
</gene>
<dbReference type="SUPFAM" id="SSF46785">
    <property type="entry name" value="Winged helix' DNA-binding domain"/>
    <property type="match status" value="1"/>
</dbReference>
<reference evidence="1 2" key="1">
    <citation type="submission" date="2017-04" db="EMBL/GenBank/DDBJ databases">
        <authorList>
            <person name="Varghese N."/>
            <person name="Submissions S."/>
        </authorList>
    </citation>
    <scope>NUCLEOTIDE SEQUENCE [LARGE SCALE GENOMIC DNA]</scope>
    <source>
        <strain evidence="1 2">DSM 9789</strain>
    </source>
</reference>
<dbReference type="InterPro" id="IPR036390">
    <property type="entry name" value="WH_DNA-bd_sf"/>
</dbReference>
<dbReference type="Proteomes" id="UP000192315">
    <property type="component" value="Unassembled WGS sequence"/>
</dbReference>
<keyword evidence="2" id="KW-1185">Reference proteome</keyword>
<dbReference type="InterPro" id="IPR036388">
    <property type="entry name" value="WH-like_DNA-bd_sf"/>
</dbReference>
<name>A0A8G2FWI9_PICTO</name>
<protein>
    <submittedName>
        <fullName evidence="1">Uncharacterized protein</fullName>
    </submittedName>
</protein>
<accession>A0A8G2FWI9</accession>
<dbReference type="AlphaFoldDB" id="A0A8G2FWI9"/>
<proteinExistence type="predicted"/>
<dbReference type="Gene3D" id="1.10.10.10">
    <property type="entry name" value="Winged helix-like DNA-binding domain superfamily/Winged helix DNA-binding domain"/>
    <property type="match status" value="1"/>
</dbReference>
<dbReference type="EMBL" id="FWYE01000001">
    <property type="protein sequence ID" value="SMD30801.1"/>
    <property type="molecule type" value="Genomic_DNA"/>
</dbReference>
<evidence type="ECO:0000313" key="1">
    <source>
        <dbReference type="EMBL" id="SMD30801.1"/>
    </source>
</evidence>
<organism evidence="1 2">
    <name type="scientific">Picrophilus torridus (strain ATCC 700027 / DSM 9790 / JCM 10055 / NBRC 100828 / KAW 2/3)</name>
    <dbReference type="NCBI Taxonomy" id="1122961"/>
    <lineage>
        <taxon>Archaea</taxon>
        <taxon>Methanobacteriati</taxon>
        <taxon>Thermoplasmatota</taxon>
        <taxon>Thermoplasmata</taxon>
        <taxon>Thermoplasmatales</taxon>
        <taxon>Picrophilaceae</taxon>
        <taxon>Picrophilus</taxon>
    </lineage>
</organism>
<comment type="caution">
    <text evidence="1">The sequence shown here is derived from an EMBL/GenBank/DDBJ whole genome shotgun (WGS) entry which is preliminary data.</text>
</comment>